<dbReference type="Gene3D" id="1.10.10.10">
    <property type="entry name" value="Winged helix-like DNA-binding domain superfamily/Winged helix DNA-binding domain"/>
    <property type="match status" value="1"/>
</dbReference>
<protein>
    <submittedName>
        <fullName evidence="5">BlaI/MecI/CopY family transcriptional regulator</fullName>
    </submittedName>
</protein>
<dbReference type="Gene3D" id="6.10.140.850">
    <property type="match status" value="1"/>
</dbReference>
<dbReference type="InterPro" id="IPR036390">
    <property type="entry name" value="WH_DNA-bd_sf"/>
</dbReference>
<dbReference type="InterPro" id="IPR036388">
    <property type="entry name" value="WH-like_DNA-bd_sf"/>
</dbReference>
<evidence type="ECO:0000256" key="1">
    <source>
        <dbReference type="ARBA" id="ARBA00011046"/>
    </source>
</evidence>
<evidence type="ECO:0000256" key="4">
    <source>
        <dbReference type="ARBA" id="ARBA00023163"/>
    </source>
</evidence>
<evidence type="ECO:0000313" key="6">
    <source>
        <dbReference type="Proteomes" id="UP001597181"/>
    </source>
</evidence>
<keyword evidence="4" id="KW-0804">Transcription</keyword>
<organism evidence="5 6">
    <name type="scientific">Leucobacter albus</name>
    <dbReference type="NCBI Taxonomy" id="272210"/>
    <lineage>
        <taxon>Bacteria</taxon>
        <taxon>Bacillati</taxon>
        <taxon>Actinomycetota</taxon>
        <taxon>Actinomycetes</taxon>
        <taxon>Micrococcales</taxon>
        <taxon>Microbacteriaceae</taxon>
        <taxon>Leucobacter</taxon>
    </lineage>
</organism>
<evidence type="ECO:0000256" key="3">
    <source>
        <dbReference type="ARBA" id="ARBA00023125"/>
    </source>
</evidence>
<accession>A0ABW3TN59</accession>
<evidence type="ECO:0000313" key="5">
    <source>
        <dbReference type="EMBL" id="MFD1201639.1"/>
    </source>
</evidence>
<dbReference type="RefSeq" id="WP_343957844.1">
    <property type="nucleotide sequence ID" value="NZ_BAAAKZ010000002.1"/>
</dbReference>
<comment type="similarity">
    <text evidence="1">Belongs to the BlaI transcriptional regulatory family.</text>
</comment>
<gene>
    <name evidence="5" type="ORF">ACFQ3U_07030</name>
</gene>
<keyword evidence="2" id="KW-0805">Transcription regulation</keyword>
<sequence length="137" mass="14577">MTKPSANEAATAAGAAAQAEPARLGALEAQVMELLWQGGSFSVRDIIDGLPSEPAYTTIATVLANLRKKSLVCTKKDGHATLYGACVSREEHAVRIMEHALEASGDREASILHFVKGMPEADLRLLREHLLGGVAEQ</sequence>
<dbReference type="Pfam" id="PF03965">
    <property type="entry name" value="Penicillinase_R"/>
    <property type="match status" value="1"/>
</dbReference>
<proteinExistence type="inferred from homology"/>
<reference evidence="6" key="1">
    <citation type="journal article" date="2019" name="Int. J. Syst. Evol. Microbiol.">
        <title>The Global Catalogue of Microorganisms (GCM) 10K type strain sequencing project: providing services to taxonomists for standard genome sequencing and annotation.</title>
        <authorList>
            <consortium name="The Broad Institute Genomics Platform"/>
            <consortium name="The Broad Institute Genome Sequencing Center for Infectious Disease"/>
            <person name="Wu L."/>
            <person name="Ma J."/>
        </authorList>
    </citation>
    <scope>NUCLEOTIDE SEQUENCE [LARGE SCALE GENOMIC DNA]</scope>
    <source>
        <strain evidence="6">CCUG 50213</strain>
    </source>
</reference>
<comment type="caution">
    <text evidence="5">The sequence shown here is derived from an EMBL/GenBank/DDBJ whole genome shotgun (WGS) entry which is preliminary data.</text>
</comment>
<evidence type="ECO:0000256" key="2">
    <source>
        <dbReference type="ARBA" id="ARBA00023015"/>
    </source>
</evidence>
<dbReference type="EMBL" id="JBHTLY010000002">
    <property type="protein sequence ID" value="MFD1201639.1"/>
    <property type="molecule type" value="Genomic_DNA"/>
</dbReference>
<dbReference type="InterPro" id="IPR005650">
    <property type="entry name" value="BlaI_family"/>
</dbReference>
<dbReference type="Proteomes" id="UP001597181">
    <property type="component" value="Unassembled WGS sequence"/>
</dbReference>
<dbReference type="SUPFAM" id="SSF46785">
    <property type="entry name" value="Winged helix' DNA-binding domain"/>
    <property type="match status" value="1"/>
</dbReference>
<name>A0ABW3TN59_9MICO</name>
<keyword evidence="3" id="KW-0238">DNA-binding</keyword>
<keyword evidence="6" id="KW-1185">Reference proteome</keyword>